<organism evidence="1">
    <name type="scientific">viral metagenome</name>
    <dbReference type="NCBI Taxonomy" id="1070528"/>
    <lineage>
        <taxon>unclassified sequences</taxon>
        <taxon>metagenomes</taxon>
        <taxon>organismal metagenomes</taxon>
    </lineage>
</organism>
<dbReference type="EMBL" id="MN739723">
    <property type="protein sequence ID" value="QHT23034.1"/>
    <property type="molecule type" value="Genomic_DNA"/>
</dbReference>
<reference evidence="1" key="1">
    <citation type="journal article" date="2020" name="Nature">
        <title>Giant virus diversity and host interactions through global metagenomics.</title>
        <authorList>
            <person name="Schulz F."/>
            <person name="Roux S."/>
            <person name="Paez-Espino D."/>
            <person name="Jungbluth S."/>
            <person name="Walsh D.A."/>
            <person name="Denef V.J."/>
            <person name="McMahon K.D."/>
            <person name="Konstantinidis K.T."/>
            <person name="Eloe-Fadrosh E.A."/>
            <person name="Kyrpides N.C."/>
            <person name="Woyke T."/>
        </authorList>
    </citation>
    <scope>NUCLEOTIDE SEQUENCE</scope>
    <source>
        <strain evidence="1">GVMAG-M-3300023179-114</strain>
    </source>
</reference>
<name>A0A6C0E1W8_9ZZZZ</name>
<dbReference type="AlphaFoldDB" id="A0A6C0E1W8"/>
<sequence length="45" mass="5319">MFFVEAEDIYDFDKILSKESSELKEFVPYEAAKQQSFTNEIHGEK</sequence>
<protein>
    <submittedName>
        <fullName evidence="1">Uncharacterized protein</fullName>
    </submittedName>
</protein>
<accession>A0A6C0E1W8</accession>
<evidence type="ECO:0000313" key="1">
    <source>
        <dbReference type="EMBL" id="QHT23034.1"/>
    </source>
</evidence>
<proteinExistence type="predicted"/>